<dbReference type="eggNOG" id="COG0210">
    <property type="taxonomic scope" value="Bacteria"/>
</dbReference>
<name>I4W2I9_9GAMM</name>
<protein>
    <recommendedName>
        <fullName evidence="7">DNA 3'-5' helicase</fullName>
        <ecNumber evidence="7">5.6.2.4</ecNumber>
    </recommendedName>
</protein>
<comment type="catalytic activity">
    <reaction evidence="8">
        <text>ATP + H2O = ADP + phosphate + H(+)</text>
        <dbReference type="Rhea" id="RHEA:13065"/>
        <dbReference type="ChEBI" id="CHEBI:15377"/>
        <dbReference type="ChEBI" id="CHEBI:15378"/>
        <dbReference type="ChEBI" id="CHEBI:30616"/>
        <dbReference type="ChEBI" id="CHEBI:43474"/>
        <dbReference type="ChEBI" id="CHEBI:456216"/>
        <dbReference type="EC" id="5.6.2.4"/>
    </reaction>
</comment>
<evidence type="ECO:0000256" key="2">
    <source>
        <dbReference type="ARBA" id="ARBA00022801"/>
    </source>
</evidence>
<organism evidence="11 12">
    <name type="scientific">Rhodanobacter spathiphylli B39</name>
    <dbReference type="NCBI Taxonomy" id="1163407"/>
    <lineage>
        <taxon>Bacteria</taxon>
        <taxon>Pseudomonadati</taxon>
        <taxon>Pseudomonadota</taxon>
        <taxon>Gammaproteobacteria</taxon>
        <taxon>Lysobacterales</taxon>
        <taxon>Rhodanobacteraceae</taxon>
        <taxon>Rhodanobacter</taxon>
    </lineage>
</organism>
<dbReference type="AlphaFoldDB" id="I4W2I9"/>
<keyword evidence="4 9" id="KW-0067">ATP-binding</keyword>
<feature type="domain" description="UvrD-like helicase ATP-binding" evidence="10">
    <location>
        <begin position="266"/>
        <end position="544"/>
    </location>
</feature>
<evidence type="ECO:0000256" key="5">
    <source>
        <dbReference type="ARBA" id="ARBA00023235"/>
    </source>
</evidence>
<evidence type="ECO:0000256" key="1">
    <source>
        <dbReference type="ARBA" id="ARBA00022741"/>
    </source>
</evidence>
<dbReference type="InterPro" id="IPR014016">
    <property type="entry name" value="UvrD-like_ATP-bd"/>
</dbReference>
<dbReference type="Gene3D" id="3.40.50.300">
    <property type="entry name" value="P-loop containing nucleotide triphosphate hydrolases"/>
    <property type="match status" value="2"/>
</dbReference>
<keyword evidence="2 9" id="KW-0378">Hydrolase</keyword>
<comment type="catalytic activity">
    <reaction evidence="6">
        <text>Couples ATP hydrolysis with the unwinding of duplex DNA by translocating in the 3'-5' direction.</text>
        <dbReference type="EC" id="5.6.2.4"/>
    </reaction>
</comment>
<dbReference type="EMBL" id="AJXT01000015">
    <property type="protein sequence ID" value="EIL93680.1"/>
    <property type="molecule type" value="Genomic_DNA"/>
</dbReference>
<dbReference type="GO" id="GO:0000725">
    <property type="term" value="P:recombinational repair"/>
    <property type="evidence" value="ECO:0007669"/>
    <property type="project" value="TreeGrafter"/>
</dbReference>
<dbReference type="GO" id="GO:0016887">
    <property type="term" value="F:ATP hydrolysis activity"/>
    <property type="evidence" value="ECO:0007669"/>
    <property type="project" value="RHEA"/>
</dbReference>
<dbReference type="GO" id="GO:0043138">
    <property type="term" value="F:3'-5' DNA helicase activity"/>
    <property type="evidence" value="ECO:0007669"/>
    <property type="project" value="UniProtKB-EC"/>
</dbReference>
<proteinExistence type="predicted"/>
<dbReference type="GO" id="GO:0003677">
    <property type="term" value="F:DNA binding"/>
    <property type="evidence" value="ECO:0007669"/>
    <property type="project" value="InterPro"/>
</dbReference>
<evidence type="ECO:0000256" key="9">
    <source>
        <dbReference type="PROSITE-ProRule" id="PRU00560"/>
    </source>
</evidence>
<dbReference type="EC" id="5.6.2.4" evidence="7"/>
<evidence type="ECO:0000313" key="12">
    <source>
        <dbReference type="Proteomes" id="UP000003226"/>
    </source>
</evidence>
<dbReference type="STRING" id="1163407.UU7_07551"/>
<dbReference type="InterPro" id="IPR035093">
    <property type="entry name" value="RelE/ParE_toxin_dom_sf"/>
</dbReference>
<evidence type="ECO:0000256" key="6">
    <source>
        <dbReference type="ARBA" id="ARBA00034617"/>
    </source>
</evidence>
<dbReference type="SUPFAM" id="SSF143011">
    <property type="entry name" value="RelE-like"/>
    <property type="match status" value="1"/>
</dbReference>
<dbReference type="Proteomes" id="UP000003226">
    <property type="component" value="Unassembled WGS sequence"/>
</dbReference>
<reference evidence="11 12" key="1">
    <citation type="journal article" date="2012" name="J. Bacteriol.">
        <title>Genome sequences for six rhodanobacter strains, isolated from soils and the terrestrial subsurface, with variable denitrification capabilities.</title>
        <authorList>
            <person name="Kostka J.E."/>
            <person name="Green S.J."/>
            <person name="Rishishwar L."/>
            <person name="Prakash O."/>
            <person name="Katz L.S."/>
            <person name="Marino-Ramirez L."/>
            <person name="Jordan I.K."/>
            <person name="Munk C."/>
            <person name="Ivanova N."/>
            <person name="Mikhailova N."/>
            <person name="Watson D.B."/>
            <person name="Brown S.D."/>
            <person name="Palumbo A.V."/>
            <person name="Brooks S.C."/>
        </authorList>
    </citation>
    <scope>NUCLEOTIDE SEQUENCE [LARGE SCALE GENOMIC DNA]</scope>
    <source>
        <strain evidence="11 12">B39</strain>
    </source>
</reference>
<dbReference type="GO" id="GO:0005829">
    <property type="term" value="C:cytosol"/>
    <property type="evidence" value="ECO:0007669"/>
    <property type="project" value="TreeGrafter"/>
</dbReference>
<dbReference type="PANTHER" id="PTHR11070">
    <property type="entry name" value="UVRD / RECB / PCRA DNA HELICASE FAMILY MEMBER"/>
    <property type="match status" value="1"/>
</dbReference>
<evidence type="ECO:0000256" key="8">
    <source>
        <dbReference type="ARBA" id="ARBA00048988"/>
    </source>
</evidence>
<dbReference type="SUPFAM" id="SSF52540">
    <property type="entry name" value="P-loop containing nucleoside triphosphate hydrolases"/>
    <property type="match status" value="1"/>
</dbReference>
<dbReference type="PANTHER" id="PTHR11070:SF45">
    <property type="entry name" value="DNA 3'-5' HELICASE"/>
    <property type="match status" value="1"/>
</dbReference>
<keyword evidence="1 9" id="KW-0547">Nucleotide-binding</keyword>
<dbReference type="InterPro" id="IPR027417">
    <property type="entry name" value="P-loop_NTPase"/>
</dbReference>
<keyword evidence="3 9" id="KW-0347">Helicase</keyword>
<keyword evidence="5" id="KW-0413">Isomerase</keyword>
<evidence type="ECO:0000256" key="7">
    <source>
        <dbReference type="ARBA" id="ARBA00034808"/>
    </source>
</evidence>
<dbReference type="GO" id="GO:0005524">
    <property type="term" value="F:ATP binding"/>
    <property type="evidence" value="ECO:0007669"/>
    <property type="project" value="UniProtKB-UniRule"/>
</dbReference>
<sequence>MMDFRIADTFTDSLARLTGDEQKAVKTTAFDLQLNPVNPGMSLHKLDTAKDKNFWSVRVSSDIRLIVHKTASSLLLCYVDHHDKAYHWAERRKLEVHPTTGAAQFVEIRERVEEIPVPKYLMVEQPVPSQSDWIKPTLFTTITDDELLGYGVPREWLADVRAANEDSLLELADHLPAEASEALLELATGGVPTTSRKPRRGIKSAAMSFDPNLYYDLSFSIPSKADESVDSDAFDHPDARRRFRTISDVDELERAFAYPWDKWTIFLHPAQREWVERDYSGPARVSGSAGTGKTIVALHRAVHLARANPDARVLLATFSDALANALHDKLRRLINNQPSLGERLEVCSMDALAERLYEAHFGRLQLADSEAVRSTLTASAGMLADQRFGLPFLLSEWRDVVDAWQLSTWEEYRDVRRLGRRTRLSESQRAQLWPVFEQVRSKLQEQGLVTRAGMYQRLTDALLQRKHPPFEFAVIDEAQDISVAQLRFLAAFGAKAPNALFFAGDLGQRIFQQPFSWKSLGVDIRGRARTLHINYRTSHQIRMQADRLLAPEVADVDGNVEDRSGTVSVFNGTEPNITRWPSQDVEAMEVGHWLEQRIDEGVQAQEIGIFVRSSGELDRARAAAAHAGQPFRLLDGNSQTTQGQISIATMHLAKGLEFRVVAVMACDDEIIPSQERLESVADDADLEEVYNTERHLLYVACTRARDHLWVSGVDPASEFLDDLAST</sequence>
<dbReference type="InterPro" id="IPR000212">
    <property type="entry name" value="DNA_helicase_UvrD/REP"/>
</dbReference>
<dbReference type="Pfam" id="PF00580">
    <property type="entry name" value="UvrD-helicase"/>
    <property type="match status" value="1"/>
</dbReference>
<dbReference type="PROSITE" id="PS51198">
    <property type="entry name" value="UVRD_HELICASE_ATP_BIND"/>
    <property type="match status" value="1"/>
</dbReference>
<evidence type="ECO:0000256" key="4">
    <source>
        <dbReference type="ARBA" id="ARBA00022840"/>
    </source>
</evidence>
<dbReference type="Pfam" id="PF13361">
    <property type="entry name" value="UvrD_C"/>
    <property type="match status" value="1"/>
</dbReference>
<gene>
    <name evidence="11" type="ORF">UU7_07551</name>
</gene>
<evidence type="ECO:0000259" key="10">
    <source>
        <dbReference type="PROSITE" id="PS51198"/>
    </source>
</evidence>
<dbReference type="InterPro" id="IPR014017">
    <property type="entry name" value="DNA_helicase_UvrD-like_C"/>
</dbReference>
<evidence type="ECO:0000256" key="3">
    <source>
        <dbReference type="ARBA" id="ARBA00022806"/>
    </source>
</evidence>
<dbReference type="PATRIC" id="fig|1163407.3.peg.1512"/>
<comment type="caution">
    <text evidence="11">The sequence shown here is derived from an EMBL/GenBank/DDBJ whole genome shotgun (WGS) entry which is preliminary data.</text>
</comment>
<keyword evidence="12" id="KW-1185">Reference proteome</keyword>
<evidence type="ECO:0000313" key="11">
    <source>
        <dbReference type="EMBL" id="EIL93680.1"/>
    </source>
</evidence>
<feature type="binding site" evidence="9">
    <location>
        <begin position="287"/>
        <end position="294"/>
    </location>
    <ligand>
        <name>ATP</name>
        <dbReference type="ChEBI" id="CHEBI:30616"/>
    </ligand>
</feature>
<accession>I4W2I9</accession>